<protein>
    <recommendedName>
        <fullName evidence="3">Cytokinin riboside 5'-monophosphate phosphoribohydrolase</fullName>
    </recommendedName>
</protein>
<reference evidence="1 2" key="1">
    <citation type="submission" date="2023-10" db="EMBL/GenBank/DDBJ databases">
        <title>Chromosome-scale genome assembly provides insights into flower coloration mechanisms of Canna indica.</title>
        <authorList>
            <person name="Li C."/>
        </authorList>
    </citation>
    <scope>NUCLEOTIDE SEQUENCE [LARGE SCALE GENOMIC DNA]</scope>
    <source>
        <tissue evidence="1">Flower</tissue>
    </source>
</reference>
<dbReference type="EMBL" id="CP136898">
    <property type="protein sequence ID" value="WOL18918.1"/>
    <property type="molecule type" value="Genomic_DNA"/>
</dbReference>
<dbReference type="GO" id="GO:0005829">
    <property type="term" value="C:cytosol"/>
    <property type="evidence" value="ECO:0007669"/>
    <property type="project" value="TreeGrafter"/>
</dbReference>
<evidence type="ECO:0000313" key="2">
    <source>
        <dbReference type="Proteomes" id="UP001327560"/>
    </source>
</evidence>
<accession>A0AAQ3L1A8</accession>
<dbReference type="PANTHER" id="PTHR31223">
    <property type="entry name" value="LOG FAMILY PROTEIN YJL055W"/>
    <property type="match status" value="1"/>
</dbReference>
<dbReference type="Proteomes" id="UP001327560">
    <property type="component" value="Chromosome 9"/>
</dbReference>
<dbReference type="Gene3D" id="3.40.50.450">
    <property type="match status" value="1"/>
</dbReference>
<dbReference type="GO" id="GO:0009691">
    <property type="term" value="P:cytokinin biosynthetic process"/>
    <property type="evidence" value="ECO:0007669"/>
    <property type="project" value="TreeGrafter"/>
</dbReference>
<dbReference type="PANTHER" id="PTHR31223:SF70">
    <property type="entry name" value="LOG FAMILY PROTEIN YJL055W"/>
    <property type="match status" value="1"/>
</dbReference>
<proteinExistence type="predicted"/>
<dbReference type="GO" id="GO:0016799">
    <property type="term" value="F:hydrolase activity, hydrolyzing N-glycosyl compounds"/>
    <property type="evidence" value="ECO:0007669"/>
    <property type="project" value="TreeGrafter"/>
</dbReference>
<dbReference type="Pfam" id="PF18306">
    <property type="entry name" value="LDcluster4"/>
    <property type="match status" value="1"/>
</dbReference>
<organism evidence="1 2">
    <name type="scientific">Canna indica</name>
    <name type="common">Indian-shot</name>
    <dbReference type="NCBI Taxonomy" id="4628"/>
    <lineage>
        <taxon>Eukaryota</taxon>
        <taxon>Viridiplantae</taxon>
        <taxon>Streptophyta</taxon>
        <taxon>Embryophyta</taxon>
        <taxon>Tracheophyta</taxon>
        <taxon>Spermatophyta</taxon>
        <taxon>Magnoliopsida</taxon>
        <taxon>Liliopsida</taxon>
        <taxon>Zingiberales</taxon>
        <taxon>Cannaceae</taxon>
        <taxon>Canna</taxon>
    </lineage>
</organism>
<keyword evidence="2" id="KW-1185">Reference proteome</keyword>
<dbReference type="InterPro" id="IPR041164">
    <property type="entry name" value="LDcluster4"/>
</dbReference>
<sequence>MEESKSSRFKRVCVFCGSSSGKKNCYRDAAVELGRELAARNVGLVYGGGSVGLMGLVSQAVHTAGGHVIG</sequence>
<evidence type="ECO:0000313" key="1">
    <source>
        <dbReference type="EMBL" id="WOL18918.1"/>
    </source>
</evidence>
<evidence type="ECO:0008006" key="3">
    <source>
        <dbReference type="Google" id="ProtNLM"/>
    </source>
</evidence>
<gene>
    <name evidence="1" type="ORF">Cni_G27715</name>
</gene>
<name>A0AAQ3L1A8_9LILI</name>
<dbReference type="AlphaFoldDB" id="A0AAQ3L1A8"/>
<dbReference type="SUPFAM" id="SSF102405">
    <property type="entry name" value="MCP/YpsA-like"/>
    <property type="match status" value="1"/>
</dbReference>
<dbReference type="GO" id="GO:0005634">
    <property type="term" value="C:nucleus"/>
    <property type="evidence" value="ECO:0007669"/>
    <property type="project" value="TreeGrafter"/>
</dbReference>